<protein>
    <submittedName>
        <fullName evidence="1">Uncharacterized protein</fullName>
    </submittedName>
</protein>
<evidence type="ECO:0000313" key="2">
    <source>
        <dbReference type="Proteomes" id="UP000784294"/>
    </source>
</evidence>
<accession>A0A3S5B4A0</accession>
<dbReference type="EMBL" id="CAAALY010250995">
    <property type="protein sequence ID" value="VEL35923.1"/>
    <property type="molecule type" value="Genomic_DNA"/>
</dbReference>
<organism evidence="1 2">
    <name type="scientific">Protopolystoma xenopodis</name>
    <dbReference type="NCBI Taxonomy" id="117903"/>
    <lineage>
        <taxon>Eukaryota</taxon>
        <taxon>Metazoa</taxon>
        <taxon>Spiralia</taxon>
        <taxon>Lophotrochozoa</taxon>
        <taxon>Platyhelminthes</taxon>
        <taxon>Monogenea</taxon>
        <taxon>Polyopisthocotylea</taxon>
        <taxon>Polystomatidea</taxon>
        <taxon>Polystomatidae</taxon>
        <taxon>Protopolystoma</taxon>
    </lineage>
</organism>
<keyword evidence="2" id="KW-1185">Reference proteome</keyword>
<reference evidence="1" key="1">
    <citation type="submission" date="2018-11" db="EMBL/GenBank/DDBJ databases">
        <authorList>
            <consortium name="Pathogen Informatics"/>
        </authorList>
    </citation>
    <scope>NUCLEOTIDE SEQUENCE</scope>
</reference>
<evidence type="ECO:0000313" key="1">
    <source>
        <dbReference type="EMBL" id="VEL35923.1"/>
    </source>
</evidence>
<name>A0A3S5B4A0_9PLAT</name>
<proteinExistence type="predicted"/>
<gene>
    <name evidence="1" type="ORF">PXEA_LOCUS29363</name>
</gene>
<dbReference type="AlphaFoldDB" id="A0A3S5B4A0"/>
<dbReference type="Proteomes" id="UP000784294">
    <property type="component" value="Unassembled WGS sequence"/>
</dbReference>
<comment type="caution">
    <text evidence="1">The sequence shown here is derived from an EMBL/GenBank/DDBJ whole genome shotgun (WGS) entry which is preliminary data.</text>
</comment>
<sequence length="85" mass="9492">MSVTAVQTKAQHRFIGRAGRRAKELILAYLSFRLRRRVEGISRLAPPDTAEGLPCIFSVELCEEDIGSPSYHPDDSVLSFRPSCD</sequence>